<evidence type="ECO:0000259" key="9">
    <source>
        <dbReference type="Pfam" id="PF07887"/>
    </source>
</evidence>
<proteinExistence type="inferred from homology"/>
<dbReference type="InterPro" id="IPR046831">
    <property type="entry name" value="Calmodulin_bind_N"/>
</dbReference>
<comment type="similarity">
    <text evidence="2">Belongs to the plant ACBP60 protein family.</text>
</comment>
<keyword evidence="7" id="KW-0539">Nucleus</keyword>
<keyword evidence="4" id="KW-0238">DNA-binding</keyword>
<evidence type="ECO:0000256" key="6">
    <source>
        <dbReference type="ARBA" id="ARBA00023163"/>
    </source>
</evidence>
<dbReference type="GO" id="GO:0003700">
    <property type="term" value="F:DNA-binding transcription factor activity"/>
    <property type="evidence" value="ECO:0007669"/>
    <property type="project" value="TreeGrafter"/>
</dbReference>
<name>A0A1D1Y6P9_9ARAE</name>
<dbReference type="GO" id="GO:0043565">
    <property type="term" value="F:sequence-specific DNA binding"/>
    <property type="evidence" value="ECO:0007669"/>
    <property type="project" value="TreeGrafter"/>
</dbReference>
<keyword evidence="12" id="KW-0808">Transferase</keyword>
<keyword evidence="6" id="KW-0804">Transcription</keyword>
<dbReference type="InterPro" id="IPR046830">
    <property type="entry name" value="Calmod_bind_M"/>
</dbReference>
<dbReference type="PANTHER" id="PTHR31713:SF14">
    <property type="entry name" value="CALMODULIN-BINDING PROTEIN 60 A"/>
    <property type="match status" value="1"/>
</dbReference>
<sequence length="605" mass="67287">REQGSGGSRAGQSRAEQQVCLWKVAPISAGFWTQVGSPPASPSTAGMAQKRQSEEEKGKAGVGYDGCNPGEKRQKGPDLASIIMEVMKKNALHKLLSVIEPQLRRVVKEEVELALAKHLATMKRQCGKQIYPSSSRSLQLQFVTKLSLPIFTGTKIEGEDCSGISLALTDSLTGKVVVSGPESLLKVEIVVLEGDFEADEETWTFEEFKNNIVKEREGKRPLLSGDVFLDLTEGTGVLGELSFTDNSSWTRSRKFRVGARVEDGYFNGMRVREARTEPFMVKDHRGELYKKHYPPALKDEVWRLEKIGKDGAFHKRLSCENINTVKDFLTFLCIDPQRLRTILGIGMSAKMWEVAVEHARTCVLSNQTYMYFPGTQLRTGVIFNIVGEMMGILSDQQYIPLDGLSDAQKADAHKFIKVAYEHWDDVTPCDIDGFSHASSVSHPAGTRSFAENIYNEFSGSCRSGGLGLTHPNISSPDKISSILMGDARGLNTHDLQAVDCIESRYDPSFLNHDIYTESRDLCMLPRSLMFDGESSNQPLFGEEHLQYFDSDTPLLPHSLHADSPADLGCIVNGFLAVKAAGKGNRRWRKLVYVFKWVFSRKTALP</sequence>
<evidence type="ECO:0000259" key="11">
    <source>
        <dbReference type="Pfam" id="PF20452"/>
    </source>
</evidence>
<keyword evidence="5" id="KW-0010">Activator</keyword>
<feature type="domain" description="Calmodulin binding protein central" evidence="10">
    <location>
        <begin position="296"/>
        <end position="362"/>
    </location>
</feature>
<evidence type="ECO:0000256" key="2">
    <source>
        <dbReference type="ARBA" id="ARBA00007214"/>
    </source>
</evidence>
<feature type="non-terminal residue" evidence="12">
    <location>
        <position position="1"/>
    </location>
</feature>
<feature type="domain" description="Calmodulin binding protein C-terminal" evidence="11">
    <location>
        <begin position="368"/>
        <end position="427"/>
    </location>
</feature>
<dbReference type="Pfam" id="PF20451">
    <property type="entry name" value="Calmod_bind_M"/>
    <property type="match status" value="1"/>
</dbReference>
<protein>
    <submittedName>
        <fullName evidence="12">Glutamate 5-kinase</fullName>
    </submittedName>
</protein>
<evidence type="ECO:0000256" key="7">
    <source>
        <dbReference type="ARBA" id="ARBA00023242"/>
    </source>
</evidence>
<keyword evidence="3" id="KW-0805">Transcription regulation</keyword>
<feature type="region of interest" description="Disordered" evidence="8">
    <location>
        <begin position="34"/>
        <end position="73"/>
    </location>
</feature>
<evidence type="ECO:0000256" key="1">
    <source>
        <dbReference type="ARBA" id="ARBA00004123"/>
    </source>
</evidence>
<reference evidence="12" key="1">
    <citation type="submission" date="2015-07" db="EMBL/GenBank/DDBJ databases">
        <title>Transcriptome Assembly of Anthurium amnicola.</title>
        <authorList>
            <person name="Suzuki J."/>
        </authorList>
    </citation>
    <scope>NUCLEOTIDE SEQUENCE</scope>
</reference>
<accession>A0A1D1Y6P9</accession>
<evidence type="ECO:0000256" key="3">
    <source>
        <dbReference type="ARBA" id="ARBA00023015"/>
    </source>
</evidence>
<organism evidence="12">
    <name type="scientific">Anthurium amnicola</name>
    <dbReference type="NCBI Taxonomy" id="1678845"/>
    <lineage>
        <taxon>Eukaryota</taxon>
        <taxon>Viridiplantae</taxon>
        <taxon>Streptophyta</taxon>
        <taxon>Embryophyta</taxon>
        <taxon>Tracheophyta</taxon>
        <taxon>Spermatophyta</taxon>
        <taxon>Magnoliopsida</taxon>
        <taxon>Liliopsida</taxon>
        <taxon>Araceae</taxon>
        <taxon>Pothoideae</taxon>
        <taxon>Potheae</taxon>
        <taxon>Anthurium</taxon>
    </lineage>
</organism>
<dbReference type="InterPro" id="IPR012416">
    <property type="entry name" value="CBP60"/>
</dbReference>
<dbReference type="AlphaFoldDB" id="A0A1D1Y6P9"/>
<dbReference type="Pfam" id="PF20452">
    <property type="entry name" value="Calmod_bind_C"/>
    <property type="match status" value="1"/>
</dbReference>
<gene>
    <name evidence="12" type="primary">proB_9</name>
    <name evidence="12" type="ORF">g.66330</name>
</gene>
<dbReference type="InterPro" id="IPR046829">
    <property type="entry name" value="Calmod_bind_C"/>
</dbReference>
<dbReference type="GO" id="GO:0005634">
    <property type="term" value="C:nucleus"/>
    <property type="evidence" value="ECO:0007669"/>
    <property type="project" value="UniProtKB-SubCell"/>
</dbReference>
<dbReference type="PANTHER" id="PTHR31713">
    <property type="entry name" value="OS02G0177800 PROTEIN"/>
    <property type="match status" value="1"/>
</dbReference>
<dbReference type="GO" id="GO:0080142">
    <property type="term" value="P:regulation of salicylic acid biosynthetic process"/>
    <property type="evidence" value="ECO:0007669"/>
    <property type="project" value="TreeGrafter"/>
</dbReference>
<evidence type="ECO:0000256" key="5">
    <source>
        <dbReference type="ARBA" id="ARBA00023159"/>
    </source>
</evidence>
<comment type="subcellular location">
    <subcellularLocation>
        <location evidence="1">Nucleus</location>
    </subcellularLocation>
</comment>
<dbReference type="Pfam" id="PF07887">
    <property type="entry name" value="Calmodulin_bind"/>
    <property type="match status" value="1"/>
</dbReference>
<dbReference type="GO" id="GO:0016301">
    <property type="term" value="F:kinase activity"/>
    <property type="evidence" value="ECO:0007669"/>
    <property type="project" value="UniProtKB-KW"/>
</dbReference>
<feature type="domain" description="Calmodulin binding protein-like N-terminal" evidence="9">
    <location>
        <begin position="138"/>
        <end position="284"/>
    </location>
</feature>
<dbReference type="GO" id="GO:0005516">
    <property type="term" value="F:calmodulin binding"/>
    <property type="evidence" value="ECO:0007669"/>
    <property type="project" value="InterPro"/>
</dbReference>
<evidence type="ECO:0000313" key="12">
    <source>
        <dbReference type="EMBL" id="JAT50315.1"/>
    </source>
</evidence>
<dbReference type="EMBL" id="GDJX01017621">
    <property type="protein sequence ID" value="JAT50315.1"/>
    <property type="molecule type" value="Transcribed_RNA"/>
</dbReference>
<evidence type="ECO:0000256" key="8">
    <source>
        <dbReference type="SAM" id="MobiDB-lite"/>
    </source>
</evidence>
<keyword evidence="12" id="KW-0418">Kinase</keyword>
<evidence type="ECO:0000256" key="4">
    <source>
        <dbReference type="ARBA" id="ARBA00023125"/>
    </source>
</evidence>
<evidence type="ECO:0000259" key="10">
    <source>
        <dbReference type="Pfam" id="PF20451"/>
    </source>
</evidence>